<reference evidence="2" key="1">
    <citation type="submission" date="2020-02" db="EMBL/GenBank/DDBJ databases">
        <authorList>
            <person name="Meier V. D."/>
        </authorList>
    </citation>
    <scope>NUCLEOTIDE SEQUENCE</scope>
    <source>
        <strain evidence="2">AVDCRST_MAG35</strain>
    </source>
</reference>
<evidence type="ECO:0000313" key="2">
    <source>
        <dbReference type="EMBL" id="CAA9384150.1"/>
    </source>
</evidence>
<sequence length="314" mass="33318">AARARPLHPARRPVLRAAARLRAPGPAEHGAQPRRLLAAADRPAGAWCATERRGAAVVLRRPGGALPDPLRLPAQPARPVQAVRPPAGLRRGLRRRARRLRLLGPLRPRRHLRARPRPPAPGGVRRRQGALRRELRPVPEHPGGCWVVPARGRADQLPRRPEHAPGPALRRVGRHLPPARRPRRPLVAGGGGLRPLLRPLPHPCRAPAGQGPAPVRLGGRRGRRAPGGRRGGRAPHGPAGAPAEAPDARPVAGGRARRPLLDRARLLHRPAPGLPVGGARRAPADRARPGAAVRAPRPPPPGAPGGAEGWSVAL</sequence>
<name>A0A6J4NBW6_9ACTN</name>
<dbReference type="EMBL" id="CADCUY010000007">
    <property type="protein sequence ID" value="CAA9384150.1"/>
    <property type="molecule type" value="Genomic_DNA"/>
</dbReference>
<organism evidence="2">
    <name type="scientific">uncultured Quadrisphaera sp</name>
    <dbReference type="NCBI Taxonomy" id="904978"/>
    <lineage>
        <taxon>Bacteria</taxon>
        <taxon>Bacillati</taxon>
        <taxon>Actinomycetota</taxon>
        <taxon>Actinomycetes</taxon>
        <taxon>Kineosporiales</taxon>
        <taxon>Kineosporiaceae</taxon>
        <taxon>Quadrisphaera</taxon>
        <taxon>environmental samples</taxon>
    </lineage>
</organism>
<feature type="non-terminal residue" evidence="2">
    <location>
        <position position="1"/>
    </location>
</feature>
<feature type="region of interest" description="Disordered" evidence="1">
    <location>
        <begin position="156"/>
        <end position="314"/>
    </location>
</feature>
<evidence type="ECO:0000256" key="1">
    <source>
        <dbReference type="SAM" id="MobiDB-lite"/>
    </source>
</evidence>
<proteinExistence type="predicted"/>
<feature type="compositionally biased region" description="Low complexity" evidence="1">
    <location>
        <begin position="205"/>
        <end position="217"/>
    </location>
</feature>
<feature type="compositionally biased region" description="Basic residues" evidence="1">
    <location>
        <begin position="218"/>
        <end position="233"/>
    </location>
</feature>
<feature type="non-terminal residue" evidence="2">
    <location>
        <position position="314"/>
    </location>
</feature>
<feature type="compositionally biased region" description="Low complexity" evidence="1">
    <location>
        <begin position="15"/>
        <end position="34"/>
    </location>
</feature>
<protein>
    <submittedName>
        <fullName evidence="2">Uncharacterized protein</fullName>
    </submittedName>
</protein>
<feature type="compositionally biased region" description="Basic residues" evidence="1">
    <location>
        <begin position="1"/>
        <end position="14"/>
    </location>
</feature>
<feature type="region of interest" description="Disordered" evidence="1">
    <location>
        <begin position="111"/>
        <end position="140"/>
    </location>
</feature>
<dbReference type="AlphaFoldDB" id="A0A6J4NBW6"/>
<feature type="compositionally biased region" description="Low complexity" evidence="1">
    <location>
        <begin position="235"/>
        <end position="254"/>
    </location>
</feature>
<gene>
    <name evidence="2" type="ORF">AVDCRST_MAG35-25</name>
</gene>
<accession>A0A6J4NBW6</accession>
<feature type="region of interest" description="Disordered" evidence="1">
    <location>
        <begin position="1"/>
        <end position="34"/>
    </location>
</feature>
<feature type="compositionally biased region" description="Basic residues" evidence="1">
    <location>
        <begin position="171"/>
        <end position="184"/>
    </location>
</feature>